<dbReference type="SUPFAM" id="SSF57959">
    <property type="entry name" value="Leucine zipper domain"/>
    <property type="match status" value="1"/>
</dbReference>
<dbReference type="GO" id="GO:0000981">
    <property type="term" value="F:DNA-binding transcription factor activity, RNA polymerase II-specific"/>
    <property type="evidence" value="ECO:0007669"/>
    <property type="project" value="TreeGrafter"/>
</dbReference>
<dbReference type="PANTHER" id="PTHR23351">
    <property type="entry name" value="FOS TRANSCRIPTION FACTOR-RELATED"/>
    <property type="match status" value="1"/>
</dbReference>
<dbReference type="InterPro" id="IPR046347">
    <property type="entry name" value="bZIP_sf"/>
</dbReference>
<protein>
    <recommendedName>
        <fullName evidence="3">Protein c-Fos</fullName>
    </recommendedName>
    <alternativeName>
        <fullName evidence="4">Cellular oncogene fos</fullName>
    </alternativeName>
</protein>
<evidence type="ECO:0000313" key="7">
    <source>
        <dbReference type="Proteomes" id="UP000694701"/>
    </source>
</evidence>
<reference evidence="6" key="1">
    <citation type="submission" date="2025-08" db="UniProtKB">
        <authorList>
            <consortium name="Ensembl"/>
        </authorList>
    </citation>
    <scope>IDENTIFICATION</scope>
</reference>
<evidence type="ECO:0000256" key="1">
    <source>
        <dbReference type="ARBA" id="ARBA00007619"/>
    </source>
</evidence>
<evidence type="ECO:0000313" key="6">
    <source>
        <dbReference type="Ensembl" id="ENSCCRP00020052205.1"/>
    </source>
</evidence>
<dbReference type="PRINTS" id="PR00042">
    <property type="entry name" value="LEUZIPPRFOS"/>
</dbReference>
<dbReference type="GO" id="GO:0000978">
    <property type="term" value="F:RNA polymerase II cis-regulatory region sequence-specific DNA binding"/>
    <property type="evidence" value="ECO:0007669"/>
    <property type="project" value="TreeGrafter"/>
</dbReference>
<feature type="domain" description="BZIP" evidence="5">
    <location>
        <begin position="118"/>
        <end position="132"/>
    </location>
</feature>
<evidence type="ECO:0000256" key="4">
    <source>
        <dbReference type="ARBA" id="ARBA00031103"/>
    </source>
</evidence>
<organism evidence="6 7">
    <name type="scientific">Cyprinus carpio</name>
    <name type="common">Common carp</name>
    <dbReference type="NCBI Taxonomy" id="7962"/>
    <lineage>
        <taxon>Eukaryota</taxon>
        <taxon>Metazoa</taxon>
        <taxon>Chordata</taxon>
        <taxon>Craniata</taxon>
        <taxon>Vertebrata</taxon>
        <taxon>Euteleostomi</taxon>
        <taxon>Actinopterygii</taxon>
        <taxon>Neopterygii</taxon>
        <taxon>Teleostei</taxon>
        <taxon>Ostariophysi</taxon>
        <taxon>Cypriniformes</taxon>
        <taxon>Cyprinidae</taxon>
        <taxon>Cyprininae</taxon>
        <taxon>Cyprinus</taxon>
    </lineage>
</organism>
<evidence type="ECO:0000256" key="3">
    <source>
        <dbReference type="ARBA" id="ARBA00029563"/>
    </source>
</evidence>
<dbReference type="Ensembl" id="ENSCCRT00020056877.1">
    <property type="protein sequence ID" value="ENSCCRP00020052205.1"/>
    <property type="gene ID" value="ENSCCRG00020023243.1"/>
</dbReference>
<evidence type="ECO:0000256" key="2">
    <source>
        <dbReference type="ARBA" id="ARBA00023125"/>
    </source>
</evidence>
<dbReference type="Gene3D" id="1.20.5.170">
    <property type="match status" value="1"/>
</dbReference>
<keyword evidence="2" id="KW-0238">DNA-binding</keyword>
<dbReference type="PANTHER" id="PTHR23351:SF4">
    <property type="entry name" value="PROTEIN C-FOS"/>
    <property type="match status" value="1"/>
</dbReference>
<name>A0A8C2FEE0_CYPCA</name>
<dbReference type="Proteomes" id="UP000694701">
    <property type="component" value="Unplaced"/>
</dbReference>
<comment type="similarity">
    <text evidence="1">Belongs to the bZIP family. Fos subfamily.</text>
</comment>
<dbReference type="InterPro" id="IPR004827">
    <property type="entry name" value="bZIP"/>
</dbReference>
<sequence>MMFTSLNADCDASSRCSTASPSGESVAYYPDNLFYSSCIEFTDLSVSSASFVPTVTAISSCPDLQWMVQSMVSSVAPSNGGPMHLLYLFLSSHSSQSNFSLSLLPQISPEEEEKKRVRRERNKMAAAKCRNRRRELTDTLQAVSILQIFVKTRHIA</sequence>
<dbReference type="InterPro" id="IPR000837">
    <property type="entry name" value="AP-1"/>
</dbReference>
<dbReference type="AlphaFoldDB" id="A0A8C2FEE0"/>
<proteinExistence type="inferred from homology"/>
<dbReference type="PROSITE" id="PS00036">
    <property type="entry name" value="BZIP_BASIC"/>
    <property type="match status" value="1"/>
</dbReference>
<dbReference type="GO" id="GO:0005634">
    <property type="term" value="C:nucleus"/>
    <property type="evidence" value="ECO:0007669"/>
    <property type="project" value="TreeGrafter"/>
</dbReference>
<accession>A0A8C2FEE0</accession>
<evidence type="ECO:0000259" key="5">
    <source>
        <dbReference type="PROSITE" id="PS00036"/>
    </source>
</evidence>